<accession>A0A1B2FC70</accession>
<feature type="region of interest" description="Disordered" evidence="1">
    <location>
        <begin position="54"/>
        <end position="79"/>
    </location>
</feature>
<protein>
    <recommendedName>
        <fullName evidence="2">Beta-ketoacyl synthase-like N-terminal domain-containing protein</fullName>
    </recommendedName>
</protein>
<reference evidence="3" key="1">
    <citation type="submission" date="2016-07" db="EMBL/GenBank/DDBJ databases">
        <title>New class B carbapenemase carried by novel plasmid in Pseudomonas putida enviromental strain in eastern Amazonia.</title>
        <authorList>
            <person name="Souza C.O."/>
            <person name="Lima K.V."/>
            <person name="Brasiliense D.M."/>
            <person name="Perez-Chaparro P.J."/>
            <person name="Mamizuka E.M."/>
            <person name="Lima M.O."/>
            <person name="Lima L.N."/>
            <person name="McCulloch J.A."/>
        </authorList>
    </citation>
    <scope>NUCLEOTIDE SEQUENCE [LARGE SCALE GENOMIC DNA]</scope>
    <source>
        <strain evidence="3">IEC33019</strain>
    </source>
</reference>
<organism evidence="3">
    <name type="scientific">Pseudomonas putida</name>
    <name type="common">Arthrobacter siderocapsulatus</name>
    <dbReference type="NCBI Taxonomy" id="303"/>
    <lineage>
        <taxon>Bacteria</taxon>
        <taxon>Pseudomonadati</taxon>
        <taxon>Pseudomonadota</taxon>
        <taxon>Gammaproteobacteria</taxon>
        <taxon>Pseudomonadales</taxon>
        <taxon>Pseudomonadaceae</taxon>
        <taxon>Pseudomonas</taxon>
    </lineage>
</organism>
<dbReference type="Pfam" id="PF13723">
    <property type="entry name" value="Ketoacyl-synt_2"/>
    <property type="match status" value="1"/>
</dbReference>
<feature type="domain" description="Beta-ketoacyl synthase-like N-terminal" evidence="2">
    <location>
        <begin position="107"/>
        <end position="320"/>
    </location>
</feature>
<evidence type="ECO:0000313" key="3">
    <source>
        <dbReference type="EMBL" id="ANY89829.1"/>
    </source>
</evidence>
<evidence type="ECO:0000259" key="2">
    <source>
        <dbReference type="Pfam" id="PF13723"/>
    </source>
</evidence>
<name>A0A1B2FC70_PSEPU</name>
<dbReference type="AlphaFoldDB" id="A0A1B2FC70"/>
<sequence>MTSTARSTFPTQVPISFLTVHRKPRVNDRSWPTSQSVVPFVIVQGVFASGRLHRDNARHSASVNPSGRSEPLRRQGRPRAGNNHIVITFNISQWRAWAPGLHTPADWRTWADGEPLSPDDSQVPDVSFLPAMQRRRLSPLARMAFAVGWPLADRYESLPLVYVSRHGETPRTFSILSDLAQGEPLSPTQFSLCVHNAVIGLWSILRGHTCEMTALAAAGDGFEHGIIEAAGLLDEGAPAVLLIVAEELPAAAYRPWIDDVPFSYALGLLLTPGEQWQLDLTPGSETAPGDLPNALSWLRALLVDQATLTHPGKQRSWNWQRLA</sequence>
<dbReference type="InterPro" id="IPR014030">
    <property type="entry name" value="Ketoacyl_synth_N"/>
</dbReference>
<proteinExistence type="predicted"/>
<evidence type="ECO:0000256" key="1">
    <source>
        <dbReference type="SAM" id="MobiDB-lite"/>
    </source>
</evidence>
<dbReference type="EMBL" id="CP016634">
    <property type="protein sequence ID" value="ANY89829.1"/>
    <property type="molecule type" value="Genomic_DNA"/>
</dbReference>
<gene>
    <name evidence="3" type="ORF">IEC33019_4322</name>
</gene>